<dbReference type="PANTHER" id="PTHR34138">
    <property type="entry name" value="CELL SHAPE-DETERMINING PROTEIN MREC"/>
    <property type="match status" value="1"/>
</dbReference>
<dbReference type="EMBL" id="MLJW01000054">
    <property type="protein sequence ID" value="OIR04927.1"/>
    <property type="molecule type" value="Genomic_DNA"/>
</dbReference>
<protein>
    <recommendedName>
        <fullName evidence="2">Cell shape-determining protein MreC</fullName>
    </recommendedName>
    <alternativeName>
        <fullName evidence="4">Cell shape protein MreC</fullName>
    </alternativeName>
</protein>
<dbReference type="InterPro" id="IPR042175">
    <property type="entry name" value="Cell/Rod_MreC_2"/>
</dbReference>
<keyword evidence="3" id="KW-0133">Cell shape</keyword>
<evidence type="ECO:0000256" key="3">
    <source>
        <dbReference type="ARBA" id="ARBA00022960"/>
    </source>
</evidence>
<evidence type="ECO:0000256" key="4">
    <source>
        <dbReference type="ARBA" id="ARBA00032089"/>
    </source>
</evidence>
<dbReference type="InterPro" id="IPR055342">
    <property type="entry name" value="MreC_beta-barrel_core"/>
</dbReference>
<dbReference type="NCBIfam" id="TIGR00219">
    <property type="entry name" value="mreC"/>
    <property type="match status" value="1"/>
</dbReference>
<evidence type="ECO:0000256" key="5">
    <source>
        <dbReference type="SAM" id="MobiDB-lite"/>
    </source>
</evidence>
<name>A0A1J5S9B0_9ZZZZ</name>
<dbReference type="Gene3D" id="2.40.10.350">
    <property type="entry name" value="Rod shape-determining protein MreC, domain 2"/>
    <property type="match status" value="1"/>
</dbReference>
<comment type="similarity">
    <text evidence="1">Belongs to the MreC family.</text>
</comment>
<proteinExistence type="inferred from homology"/>
<feature type="domain" description="Rod shape-determining protein MreC beta-barrel core" evidence="6">
    <location>
        <begin position="136"/>
        <end position="282"/>
    </location>
</feature>
<sequence>MLPGFHHKLEQQQAPAFFARGPSPLARLVFFSALSLVLIATDSRLQYLTGLRQNLVALLQPLEVLANAPSQLYRDINEYFSTHNYLLAENQRLNQQALKQDIALQRLNLLMLENTNLRNLLQANKTMVESSLLGEIMHVSRDPFTKKIIVNRGQRNQIVTGAAVVDATGVIGQVTRVYPLSSEVTLITDKSLAIPVQVERNGLRAIAFGNGRNNTLDLPYLPANVDIRSGDKLVTSGIDGIYPAGLAVASITKIETSPSSPFAHIICTPTGGIENHRQVLLVSIPNNDTLSPNATIPHAEKGQTKTERSAKGPQKASENTPVKHLPTNTSKPHAPE</sequence>
<reference evidence="7" key="1">
    <citation type="submission" date="2016-10" db="EMBL/GenBank/DDBJ databases">
        <title>Sequence of Gallionella enrichment culture.</title>
        <authorList>
            <person name="Poehlein A."/>
            <person name="Muehling M."/>
            <person name="Daniel R."/>
        </authorList>
    </citation>
    <scope>NUCLEOTIDE SEQUENCE</scope>
</reference>
<evidence type="ECO:0000256" key="2">
    <source>
        <dbReference type="ARBA" id="ARBA00013855"/>
    </source>
</evidence>
<gene>
    <name evidence="7" type="primary">mreC_7</name>
    <name evidence="7" type="ORF">GALL_130170</name>
</gene>
<dbReference type="Gene3D" id="2.40.10.340">
    <property type="entry name" value="Rod shape-determining protein MreC, domain 1"/>
    <property type="match status" value="1"/>
</dbReference>
<dbReference type="PANTHER" id="PTHR34138:SF1">
    <property type="entry name" value="CELL SHAPE-DETERMINING PROTEIN MREC"/>
    <property type="match status" value="1"/>
</dbReference>
<dbReference type="PIRSF" id="PIRSF038471">
    <property type="entry name" value="MreC"/>
    <property type="match status" value="1"/>
</dbReference>
<feature type="compositionally biased region" description="Basic and acidic residues" evidence="5">
    <location>
        <begin position="298"/>
        <end position="310"/>
    </location>
</feature>
<dbReference type="GO" id="GO:0008360">
    <property type="term" value="P:regulation of cell shape"/>
    <property type="evidence" value="ECO:0007669"/>
    <property type="project" value="UniProtKB-KW"/>
</dbReference>
<feature type="compositionally biased region" description="Polar residues" evidence="5">
    <location>
        <begin position="316"/>
        <end position="336"/>
    </location>
</feature>
<comment type="caution">
    <text evidence="7">The sequence shown here is derived from an EMBL/GenBank/DDBJ whole genome shotgun (WGS) entry which is preliminary data.</text>
</comment>
<evidence type="ECO:0000256" key="1">
    <source>
        <dbReference type="ARBA" id="ARBA00009369"/>
    </source>
</evidence>
<dbReference type="AlphaFoldDB" id="A0A1J5S9B0"/>
<dbReference type="InterPro" id="IPR007221">
    <property type="entry name" value="MreC"/>
</dbReference>
<dbReference type="GO" id="GO:0005886">
    <property type="term" value="C:plasma membrane"/>
    <property type="evidence" value="ECO:0007669"/>
    <property type="project" value="TreeGrafter"/>
</dbReference>
<dbReference type="Pfam" id="PF04085">
    <property type="entry name" value="MreC"/>
    <property type="match status" value="1"/>
</dbReference>
<feature type="region of interest" description="Disordered" evidence="5">
    <location>
        <begin position="288"/>
        <end position="336"/>
    </location>
</feature>
<accession>A0A1J5S9B0</accession>
<organism evidence="7">
    <name type="scientific">mine drainage metagenome</name>
    <dbReference type="NCBI Taxonomy" id="410659"/>
    <lineage>
        <taxon>unclassified sequences</taxon>
        <taxon>metagenomes</taxon>
        <taxon>ecological metagenomes</taxon>
    </lineage>
</organism>
<evidence type="ECO:0000259" key="6">
    <source>
        <dbReference type="Pfam" id="PF04085"/>
    </source>
</evidence>
<dbReference type="InterPro" id="IPR042177">
    <property type="entry name" value="Cell/Rod_1"/>
</dbReference>
<evidence type="ECO:0000313" key="7">
    <source>
        <dbReference type="EMBL" id="OIR04927.1"/>
    </source>
</evidence>